<dbReference type="PRINTS" id="PR00969">
    <property type="entry name" value="CHAPERONPILI"/>
</dbReference>
<comment type="subcellular location">
    <subcellularLocation>
        <location evidence="1 8">Periplasm</location>
    </subcellularLocation>
</comment>
<dbReference type="InterPro" id="IPR008962">
    <property type="entry name" value="PapD-like_sf"/>
</dbReference>
<evidence type="ECO:0000259" key="10">
    <source>
        <dbReference type="Pfam" id="PF02753"/>
    </source>
</evidence>
<dbReference type="Pfam" id="PF02753">
    <property type="entry name" value="PapD_C"/>
    <property type="match status" value="1"/>
</dbReference>
<dbReference type="InterPro" id="IPR001829">
    <property type="entry name" value="Pili_assmbl_chaperone_bac"/>
</dbReference>
<proteinExistence type="inferred from homology"/>
<comment type="caution">
    <text evidence="11">The sequence shown here is derived from an EMBL/GenBank/DDBJ whole genome shotgun (WGS) entry which is preliminary data.</text>
</comment>
<feature type="domain" description="Pili assembly chaperone C-terminal" evidence="10">
    <location>
        <begin position="171"/>
        <end position="209"/>
    </location>
</feature>
<dbReference type="InterPro" id="IPR050643">
    <property type="entry name" value="Periplasmic_pilus_chap"/>
</dbReference>
<dbReference type="EMBL" id="MUKV01000040">
    <property type="protein sequence ID" value="OQS33206.1"/>
    <property type="molecule type" value="Genomic_DNA"/>
</dbReference>
<accession>A0A1W0CEL7</accession>
<dbReference type="FunFam" id="2.60.40.10:FF:000458">
    <property type="entry name" value="Molecular chaperone FimC"/>
    <property type="match status" value="1"/>
</dbReference>
<keyword evidence="6 8" id="KW-0143">Chaperone</keyword>
<reference evidence="11 12" key="1">
    <citation type="submission" date="2017-02" db="EMBL/GenBank/DDBJ databases">
        <title>Chromobacterium haemolyticum H5244.</title>
        <authorList>
            <person name="Gulvik C.A."/>
        </authorList>
    </citation>
    <scope>NUCLEOTIDE SEQUENCE [LARGE SCALE GENOMIC DNA]</scope>
    <source>
        <strain evidence="11 12">H5244</strain>
    </source>
</reference>
<dbReference type="PANTHER" id="PTHR30251:SF2">
    <property type="entry name" value="FIMBRIAL CHAPERONE YADV-RELATED"/>
    <property type="match status" value="1"/>
</dbReference>
<dbReference type="Pfam" id="PF00345">
    <property type="entry name" value="PapD_N"/>
    <property type="match status" value="1"/>
</dbReference>
<dbReference type="InterPro" id="IPR016148">
    <property type="entry name" value="Pili_assmbl_chaperone_C"/>
</dbReference>
<evidence type="ECO:0000259" key="9">
    <source>
        <dbReference type="Pfam" id="PF00345"/>
    </source>
</evidence>
<dbReference type="PROSITE" id="PS00635">
    <property type="entry name" value="PILI_CHAPERONE"/>
    <property type="match status" value="1"/>
</dbReference>
<keyword evidence="3" id="KW-1029">Fimbrium biogenesis</keyword>
<name>A0A1W0CEL7_9NEIS</name>
<evidence type="ECO:0000256" key="2">
    <source>
        <dbReference type="ARBA" id="ARBA00007399"/>
    </source>
</evidence>
<gene>
    <name evidence="11" type="ORF">B0T45_20545</name>
</gene>
<organism evidence="11 12">
    <name type="scientific">Chromobacterium haemolyticum</name>
    <dbReference type="NCBI Taxonomy" id="394935"/>
    <lineage>
        <taxon>Bacteria</taxon>
        <taxon>Pseudomonadati</taxon>
        <taxon>Pseudomonadota</taxon>
        <taxon>Betaproteobacteria</taxon>
        <taxon>Neisseriales</taxon>
        <taxon>Chromobacteriaceae</taxon>
        <taxon>Chromobacterium</taxon>
    </lineage>
</organism>
<evidence type="ECO:0000313" key="12">
    <source>
        <dbReference type="Proteomes" id="UP000192721"/>
    </source>
</evidence>
<evidence type="ECO:0000313" key="11">
    <source>
        <dbReference type="EMBL" id="OQS33206.1"/>
    </source>
</evidence>
<evidence type="ECO:0000256" key="1">
    <source>
        <dbReference type="ARBA" id="ARBA00004418"/>
    </source>
</evidence>
<dbReference type="AlphaFoldDB" id="A0A1W0CEL7"/>
<dbReference type="Gene3D" id="2.60.40.10">
    <property type="entry name" value="Immunoglobulins"/>
    <property type="match status" value="2"/>
</dbReference>
<evidence type="ECO:0000256" key="8">
    <source>
        <dbReference type="RuleBase" id="RU003918"/>
    </source>
</evidence>
<keyword evidence="7" id="KW-0393">Immunoglobulin domain</keyword>
<keyword evidence="4" id="KW-0732">Signal</keyword>
<comment type="similarity">
    <text evidence="2 8">Belongs to the periplasmic pilus chaperone family.</text>
</comment>
<dbReference type="InterPro" id="IPR016147">
    <property type="entry name" value="Pili_assmbl_chaperone_N"/>
</dbReference>
<feature type="domain" description="Pili assembly chaperone N-terminal" evidence="9">
    <location>
        <begin position="24"/>
        <end position="144"/>
    </location>
</feature>
<keyword evidence="5" id="KW-0574">Periplasm</keyword>
<evidence type="ECO:0008006" key="13">
    <source>
        <dbReference type="Google" id="ProtNLM"/>
    </source>
</evidence>
<dbReference type="RefSeq" id="WP_081556748.1">
    <property type="nucleotide sequence ID" value="NZ_MUKV01000040.1"/>
</dbReference>
<sequence length="231" mass="25830">MKVLSGAVWLILFFLHANTVTAAVMLYGTRVIYDAGKREQLVRLSNESDSPLLIQAWLDDGVEKAVAEQKVPFILTPPVFRMSARQGQVLRMQYTGEALPEDRESVFYLNVLEIPPKPKIDNGQNTLQLALRSRVKVFFRPIALAEGPKDLGGKLKWRLVKENGATALEVLNPTGFYASFANASVQAKGKRHSLETNMLGPGETLIFRFTSQVPGNVDMEKVIFPLQPYQR</sequence>
<evidence type="ECO:0000256" key="7">
    <source>
        <dbReference type="ARBA" id="ARBA00023319"/>
    </source>
</evidence>
<evidence type="ECO:0000256" key="5">
    <source>
        <dbReference type="ARBA" id="ARBA00022764"/>
    </source>
</evidence>
<dbReference type="PANTHER" id="PTHR30251">
    <property type="entry name" value="PILUS ASSEMBLY CHAPERONE"/>
    <property type="match status" value="1"/>
</dbReference>
<dbReference type="GO" id="GO:0071555">
    <property type="term" value="P:cell wall organization"/>
    <property type="evidence" value="ECO:0007669"/>
    <property type="project" value="InterPro"/>
</dbReference>
<dbReference type="Proteomes" id="UP000192721">
    <property type="component" value="Unassembled WGS sequence"/>
</dbReference>
<dbReference type="InterPro" id="IPR018046">
    <property type="entry name" value="Pili_assmbl_chaperone_CS"/>
</dbReference>
<evidence type="ECO:0000256" key="3">
    <source>
        <dbReference type="ARBA" id="ARBA00022558"/>
    </source>
</evidence>
<dbReference type="SUPFAM" id="SSF49354">
    <property type="entry name" value="PapD-like"/>
    <property type="match status" value="1"/>
</dbReference>
<dbReference type="InterPro" id="IPR036316">
    <property type="entry name" value="Pili_assmbl_chap_C_dom_sf"/>
</dbReference>
<evidence type="ECO:0000256" key="6">
    <source>
        <dbReference type="ARBA" id="ARBA00023186"/>
    </source>
</evidence>
<dbReference type="SUPFAM" id="SSF49584">
    <property type="entry name" value="Periplasmic chaperone C-domain"/>
    <property type="match status" value="1"/>
</dbReference>
<dbReference type="InterPro" id="IPR013783">
    <property type="entry name" value="Ig-like_fold"/>
</dbReference>
<evidence type="ECO:0000256" key="4">
    <source>
        <dbReference type="ARBA" id="ARBA00022729"/>
    </source>
</evidence>
<dbReference type="GO" id="GO:0030288">
    <property type="term" value="C:outer membrane-bounded periplasmic space"/>
    <property type="evidence" value="ECO:0007669"/>
    <property type="project" value="InterPro"/>
</dbReference>
<protein>
    <recommendedName>
        <fullName evidence="13">Molecular chaperone</fullName>
    </recommendedName>
</protein>